<feature type="region of interest" description="Disordered" evidence="1">
    <location>
        <begin position="1"/>
        <end position="20"/>
    </location>
</feature>
<dbReference type="KEGG" id="vg:63911495"/>
<evidence type="ECO:0000313" key="2">
    <source>
        <dbReference type="EMBL" id="QEA10827.1"/>
    </source>
</evidence>
<feature type="compositionally biased region" description="Basic and acidic residues" evidence="1">
    <location>
        <begin position="71"/>
        <end position="82"/>
    </location>
</feature>
<keyword evidence="3" id="KW-1185">Reference proteome</keyword>
<dbReference type="GeneID" id="63911495"/>
<evidence type="ECO:0000256" key="1">
    <source>
        <dbReference type="SAM" id="MobiDB-lite"/>
    </source>
</evidence>
<reference evidence="2 3" key="1">
    <citation type="journal article" date="2020" name="PLoS ONE">
        <title>Weirdo19ES is a novel singleton mycobacteriophage that selects for glycolipid deficient phage-resistant M. smegmatis mutants.</title>
        <authorList>
            <person name="Suarez C.A."/>
            <person name="Franceschelli J.J."/>
            <person name="Tasselli S.E."/>
            <person name="Morbidoni H.R."/>
        </authorList>
    </citation>
    <scope>NUCLEOTIDE SEQUENCE [LARGE SCALE GENOMIC DNA]</scope>
</reference>
<dbReference type="RefSeq" id="YP_010050760.1">
    <property type="nucleotide sequence ID" value="NC_054433.1"/>
</dbReference>
<sequence>MRFKGDRVDGFTVGETIGPGNDGFYRQITDVWFDETDGHTYVEAEVIEAAEPGRNIRYYGSADPDEGPPQTRERLPDRITPR</sequence>
<proteinExistence type="predicted"/>
<dbReference type="EMBL" id="MN103533">
    <property type="protein sequence ID" value="QEA10827.1"/>
    <property type="molecule type" value="Genomic_DNA"/>
</dbReference>
<dbReference type="Proteomes" id="UP000501191">
    <property type="component" value="Segment"/>
</dbReference>
<protein>
    <submittedName>
        <fullName evidence="2">Uncharacterized protein</fullName>
    </submittedName>
</protein>
<accession>A0A6M2YSW7</accession>
<evidence type="ECO:0000313" key="3">
    <source>
        <dbReference type="Proteomes" id="UP000501191"/>
    </source>
</evidence>
<feature type="region of interest" description="Disordered" evidence="1">
    <location>
        <begin position="55"/>
        <end position="82"/>
    </location>
</feature>
<name>A0A6M2YSW7_9CAUD</name>
<organism evidence="2 3">
    <name type="scientific">Mycobacterium phage Weirdo19</name>
    <dbReference type="NCBI Taxonomy" id="2601610"/>
    <lineage>
        <taxon>Viruses</taxon>
        <taxon>Duplodnaviria</taxon>
        <taxon>Heunggongvirae</taxon>
        <taxon>Uroviricota</taxon>
        <taxon>Caudoviricetes</taxon>
        <taxon>Rosariovirus</taxon>
        <taxon>Rosariovirus Weirdo19ES</taxon>
    </lineage>
</organism>